<organism evidence="8 9">
    <name type="scientific">Capsicum annuum</name>
    <name type="common">Capsicum pepper</name>
    <dbReference type="NCBI Taxonomy" id="4072"/>
    <lineage>
        <taxon>Eukaryota</taxon>
        <taxon>Viridiplantae</taxon>
        <taxon>Streptophyta</taxon>
        <taxon>Embryophyta</taxon>
        <taxon>Tracheophyta</taxon>
        <taxon>Spermatophyta</taxon>
        <taxon>Magnoliopsida</taxon>
        <taxon>eudicotyledons</taxon>
        <taxon>Gunneridae</taxon>
        <taxon>Pentapetalae</taxon>
        <taxon>asterids</taxon>
        <taxon>lamiids</taxon>
        <taxon>Solanales</taxon>
        <taxon>Solanaceae</taxon>
        <taxon>Solanoideae</taxon>
        <taxon>Capsiceae</taxon>
        <taxon>Capsicum</taxon>
    </lineage>
</organism>
<sequence length="109" mass="12255">MLIWIVMGLSLSKNGGIFFYFIHMWPPWRIFTGSEGINKHVHAAKYSIAVGVAGATSRTVTAPLDLLKVILQVQIARISIDFTVREIWKDCGVLSFFRGNGINVMKSDW</sequence>
<dbReference type="GO" id="GO:0055085">
    <property type="term" value="P:transmembrane transport"/>
    <property type="evidence" value="ECO:0007669"/>
    <property type="project" value="InterPro"/>
</dbReference>
<comment type="similarity">
    <text evidence="7">Belongs to the mitochondrial carrier (TC 2.A.29) family.</text>
</comment>
<comment type="subcellular location">
    <subcellularLocation>
        <location evidence="1">Membrane</location>
        <topology evidence="1">Multi-pass membrane protein</topology>
    </subcellularLocation>
</comment>
<comment type="caution">
    <text evidence="8">The sequence shown here is derived from an EMBL/GenBank/DDBJ whole genome shotgun (WGS) entry which is preliminary data.</text>
</comment>
<dbReference type="STRING" id="4072.A0A2G2Z5U5"/>
<dbReference type="PRINTS" id="PR00926">
    <property type="entry name" value="MITOCARRIER"/>
</dbReference>
<dbReference type="Proteomes" id="UP000222542">
    <property type="component" value="Unassembled WGS sequence"/>
</dbReference>
<dbReference type="Pfam" id="PF00153">
    <property type="entry name" value="Mito_carr"/>
    <property type="match status" value="1"/>
</dbReference>
<dbReference type="PANTHER" id="PTHR24089">
    <property type="entry name" value="SOLUTE CARRIER FAMILY 25"/>
    <property type="match status" value="1"/>
</dbReference>
<protein>
    <submittedName>
        <fullName evidence="8">Uncharacterized protein</fullName>
    </submittedName>
</protein>
<keyword evidence="2 7" id="KW-0813">Transport</keyword>
<dbReference type="PROSITE" id="PS50920">
    <property type="entry name" value="SOLCAR"/>
    <property type="match status" value="1"/>
</dbReference>
<reference evidence="8 9" key="1">
    <citation type="journal article" date="2014" name="Nat. Genet.">
        <title>Genome sequence of the hot pepper provides insights into the evolution of pungency in Capsicum species.</title>
        <authorList>
            <person name="Kim S."/>
            <person name="Park M."/>
            <person name="Yeom S.I."/>
            <person name="Kim Y.M."/>
            <person name="Lee J.M."/>
            <person name="Lee H.A."/>
            <person name="Seo E."/>
            <person name="Choi J."/>
            <person name="Cheong K."/>
            <person name="Kim K.T."/>
            <person name="Jung K."/>
            <person name="Lee G.W."/>
            <person name="Oh S.K."/>
            <person name="Bae C."/>
            <person name="Kim S.B."/>
            <person name="Lee H.Y."/>
            <person name="Kim S.Y."/>
            <person name="Kim M.S."/>
            <person name="Kang B.C."/>
            <person name="Jo Y.D."/>
            <person name="Yang H.B."/>
            <person name="Jeong H.J."/>
            <person name="Kang W.H."/>
            <person name="Kwon J.K."/>
            <person name="Shin C."/>
            <person name="Lim J.Y."/>
            <person name="Park J.H."/>
            <person name="Huh J.H."/>
            <person name="Kim J.S."/>
            <person name="Kim B.D."/>
            <person name="Cohen O."/>
            <person name="Paran I."/>
            <person name="Suh M.C."/>
            <person name="Lee S.B."/>
            <person name="Kim Y.K."/>
            <person name="Shin Y."/>
            <person name="Noh S.J."/>
            <person name="Park J."/>
            <person name="Seo Y.S."/>
            <person name="Kwon S.Y."/>
            <person name="Kim H.A."/>
            <person name="Park J.M."/>
            <person name="Kim H.J."/>
            <person name="Choi S.B."/>
            <person name="Bosland P.W."/>
            <person name="Reeves G."/>
            <person name="Jo S.H."/>
            <person name="Lee B.W."/>
            <person name="Cho H.T."/>
            <person name="Choi H.S."/>
            <person name="Lee M.S."/>
            <person name="Yu Y."/>
            <person name="Do Choi Y."/>
            <person name="Park B.S."/>
            <person name="van Deynze A."/>
            <person name="Ashrafi H."/>
            <person name="Hill T."/>
            <person name="Kim W.T."/>
            <person name="Pai H.S."/>
            <person name="Ahn H.K."/>
            <person name="Yeam I."/>
            <person name="Giovannoni J.J."/>
            <person name="Rose J.K."/>
            <person name="Sorensen I."/>
            <person name="Lee S.J."/>
            <person name="Kim R.W."/>
            <person name="Choi I.Y."/>
            <person name="Choi B.S."/>
            <person name="Lim J.S."/>
            <person name="Lee Y.H."/>
            <person name="Choi D."/>
        </authorList>
    </citation>
    <scope>NUCLEOTIDE SEQUENCE [LARGE SCALE GENOMIC DNA]</scope>
    <source>
        <strain evidence="9">cv. CM334</strain>
    </source>
</reference>
<dbReference type="InterPro" id="IPR023395">
    <property type="entry name" value="MCP_dom_sf"/>
</dbReference>
<name>A0A2G2Z5U5_CAPAN</name>
<dbReference type="Gene3D" id="1.50.40.10">
    <property type="entry name" value="Mitochondrial carrier domain"/>
    <property type="match status" value="1"/>
</dbReference>
<evidence type="ECO:0000256" key="6">
    <source>
        <dbReference type="PROSITE-ProRule" id="PRU00282"/>
    </source>
</evidence>
<evidence type="ECO:0000256" key="7">
    <source>
        <dbReference type="RuleBase" id="RU000488"/>
    </source>
</evidence>
<keyword evidence="4" id="KW-0677">Repeat</keyword>
<evidence type="ECO:0000313" key="9">
    <source>
        <dbReference type="Proteomes" id="UP000222542"/>
    </source>
</evidence>
<accession>A0A2G2Z5U5</accession>
<evidence type="ECO:0000313" key="8">
    <source>
        <dbReference type="EMBL" id="PHT77271.1"/>
    </source>
</evidence>
<evidence type="ECO:0000256" key="1">
    <source>
        <dbReference type="ARBA" id="ARBA00004141"/>
    </source>
</evidence>
<dbReference type="GO" id="GO:0016020">
    <property type="term" value="C:membrane"/>
    <property type="evidence" value="ECO:0007669"/>
    <property type="project" value="UniProtKB-SubCell"/>
</dbReference>
<dbReference type="InterPro" id="IPR002067">
    <property type="entry name" value="MCP"/>
</dbReference>
<dbReference type="EMBL" id="AYRZ02000007">
    <property type="protein sequence ID" value="PHT77271.1"/>
    <property type="molecule type" value="Genomic_DNA"/>
</dbReference>
<dbReference type="Gramene" id="PHT77271">
    <property type="protein sequence ID" value="PHT77271"/>
    <property type="gene ID" value="T459_20793"/>
</dbReference>
<dbReference type="InterPro" id="IPR018108">
    <property type="entry name" value="MCP_transmembrane"/>
</dbReference>
<dbReference type="AlphaFoldDB" id="A0A2G2Z5U5"/>
<evidence type="ECO:0000256" key="3">
    <source>
        <dbReference type="ARBA" id="ARBA00022692"/>
    </source>
</evidence>
<keyword evidence="9" id="KW-1185">Reference proteome</keyword>
<evidence type="ECO:0000256" key="4">
    <source>
        <dbReference type="ARBA" id="ARBA00022737"/>
    </source>
</evidence>
<evidence type="ECO:0000256" key="2">
    <source>
        <dbReference type="ARBA" id="ARBA00022448"/>
    </source>
</evidence>
<evidence type="ECO:0000256" key="5">
    <source>
        <dbReference type="ARBA" id="ARBA00023136"/>
    </source>
</evidence>
<keyword evidence="3 6" id="KW-0812">Transmembrane</keyword>
<keyword evidence="5 6" id="KW-0472">Membrane</keyword>
<reference evidence="8 9" key="2">
    <citation type="journal article" date="2017" name="Genome Biol.">
        <title>New reference genome sequences of hot pepper reveal the massive evolution of plant disease-resistance genes by retroduplication.</title>
        <authorList>
            <person name="Kim S."/>
            <person name="Park J."/>
            <person name="Yeom S.I."/>
            <person name="Kim Y.M."/>
            <person name="Seo E."/>
            <person name="Kim K.T."/>
            <person name="Kim M.S."/>
            <person name="Lee J.M."/>
            <person name="Cheong K."/>
            <person name="Shin H.S."/>
            <person name="Kim S.B."/>
            <person name="Han K."/>
            <person name="Lee J."/>
            <person name="Park M."/>
            <person name="Lee H.A."/>
            <person name="Lee H.Y."/>
            <person name="Lee Y."/>
            <person name="Oh S."/>
            <person name="Lee J.H."/>
            <person name="Choi E."/>
            <person name="Choi E."/>
            <person name="Lee S.E."/>
            <person name="Jeon J."/>
            <person name="Kim H."/>
            <person name="Choi G."/>
            <person name="Song H."/>
            <person name="Lee J."/>
            <person name="Lee S.C."/>
            <person name="Kwon J.K."/>
            <person name="Lee H.Y."/>
            <person name="Koo N."/>
            <person name="Hong Y."/>
            <person name="Kim R.W."/>
            <person name="Kang W.H."/>
            <person name="Huh J.H."/>
            <person name="Kang B.C."/>
            <person name="Yang T.J."/>
            <person name="Lee Y.H."/>
            <person name="Bennetzen J.L."/>
            <person name="Choi D."/>
        </authorList>
    </citation>
    <scope>NUCLEOTIDE SEQUENCE [LARGE SCALE GENOMIC DNA]</scope>
    <source>
        <strain evidence="9">cv. CM334</strain>
    </source>
</reference>
<gene>
    <name evidence="8" type="ORF">T459_20793</name>
</gene>
<proteinExistence type="inferred from homology"/>
<dbReference type="SMR" id="A0A2G2Z5U5"/>
<feature type="repeat" description="Solcar" evidence="6">
    <location>
        <begin position="41"/>
        <end position="109"/>
    </location>
</feature>
<dbReference type="SUPFAM" id="SSF103506">
    <property type="entry name" value="Mitochondrial carrier"/>
    <property type="match status" value="1"/>
</dbReference>